<proteinExistence type="predicted"/>
<dbReference type="PANTHER" id="PTHR43483">
    <property type="entry name" value="MEMBRANE TRANSPORTER PROTEIN HI_0806-RELATED"/>
    <property type="match status" value="1"/>
</dbReference>
<feature type="transmembrane region" description="Helical" evidence="1">
    <location>
        <begin position="103"/>
        <end position="120"/>
    </location>
</feature>
<feature type="transmembrane region" description="Helical" evidence="1">
    <location>
        <begin position="170"/>
        <end position="194"/>
    </location>
</feature>
<feature type="transmembrane region" description="Helical" evidence="1">
    <location>
        <begin position="265"/>
        <end position="286"/>
    </location>
</feature>
<comment type="caution">
    <text evidence="2">The sequence shown here is derived from an EMBL/GenBank/DDBJ whole genome shotgun (WGS) entry which is preliminary data.</text>
</comment>
<feature type="transmembrane region" description="Helical" evidence="1">
    <location>
        <begin position="132"/>
        <end position="158"/>
    </location>
</feature>
<keyword evidence="1" id="KW-0812">Transmembrane</keyword>
<dbReference type="EMBL" id="JQCL01000074">
    <property type="protein sequence ID" value="KRO08995.1"/>
    <property type="molecule type" value="Genomic_DNA"/>
</dbReference>
<gene>
    <name evidence="2" type="ORF">IV64_GL000119</name>
</gene>
<dbReference type="AlphaFoldDB" id="A0A0R2MCC1"/>
<evidence type="ECO:0000256" key="1">
    <source>
        <dbReference type="SAM" id="Phobius"/>
    </source>
</evidence>
<dbReference type="PATRIC" id="fig|942150.3.peg.126"/>
<dbReference type="RefSeq" id="WP_057706738.1">
    <property type="nucleotide sequence ID" value="NZ_JQCL01000074.1"/>
</dbReference>
<organism evidence="2 3">
    <name type="scientific">Lactiplantibacillus xiangfangensis</name>
    <dbReference type="NCBI Taxonomy" id="942150"/>
    <lineage>
        <taxon>Bacteria</taxon>
        <taxon>Bacillati</taxon>
        <taxon>Bacillota</taxon>
        <taxon>Bacilli</taxon>
        <taxon>Lactobacillales</taxon>
        <taxon>Lactobacillaceae</taxon>
        <taxon>Lactiplantibacillus</taxon>
    </lineage>
</organism>
<feature type="transmembrane region" description="Helical" evidence="1">
    <location>
        <begin position="36"/>
        <end position="58"/>
    </location>
</feature>
<keyword evidence="1" id="KW-1133">Transmembrane helix</keyword>
<dbReference type="Proteomes" id="UP000051783">
    <property type="component" value="Unassembled WGS sequence"/>
</dbReference>
<name>A0A0R2MCC1_9LACO</name>
<reference evidence="2 3" key="1">
    <citation type="journal article" date="2015" name="Genome Announc.">
        <title>Expanding the biotechnology potential of lactobacilli through comparative genomics of 213 strains and associated genera.</title>
        <authorList>
            <person name="Sun Z."/>
            <person name="Harris H.M."/>
            <person name="McCann A."/>
            <person name="Guo C."/>
            <person name="Argimon S."/>
            <person name="Zhang W."/>
            <person name="Yang X."/>
            <person name="Jeffery I.B."/>
            <person name="Cooney J.C."/>
            <person name="Kagawa T.F."/>
            <person name="Liu W."/>
            <person name="Song Y."/>
            <person name="Salvetti E."/>
            <person name="Wrobel A."/>
            <person name="Rasinkangas P."/>
            <person name="Parkhill J."/>
            <person name="Rea M.C."/>
            <person name="O'Sullivan O."/>
            <person name="Ritari J."/>
            <person name="Douillard F.P."/>
            <person name="Paul Ross R."/>
            <person name="Yang R."/>
            <person name="Briner A.E."/>
            <person name="Felis G.E."/>
            <person name="de Vos W.M."/>
            <person name="Barrangou R."/>
            <person name="Klaenhammer T.R."/>
            <person name="Caufield P.W."/>
            <person name="Cui Y."/>
            <person name="Zhang H."/>
            <person name="O'Toole P.W."/>
        </authorList>
    </citation>
    <scope>NUCLEOTIDE SEQUENCE [LARGE SCALE GENOMIC DNA]</scope>
    <source>
        <strain evidence="2 3">LMG 26013</strain>
    </source>
</reference>
<dbReference type="STRING" id="942150.IV64_GL000119"/>
<protein>
    <submittedName>
        <fullName evidence="2">Integral membrane protein</fullName>
    </submittedName>
</protein>
<evidence type="ECO:0000313" key="2">
    <source>
        <dbReference type="EMBL" id="KRO08995.1"/>
    </source>
</evidence>
<evidence type="ECO:0000313" key="3">
    <source>
        <dbReference type="Proteomes" id="UP000051783"/>
    </source>
</evidence>
<keyword evidence="3" id="KW-1185">Reference proteome</keyword>
<feature type="transmembrane region" description="Helical" evidence="1">
    <location>
        <begin position="200"/>
        <end position="227"/>
    </location>
</feature>
<dbReference type="PANTHER" id="PTHR43483:SF3">
    <property type="entry name" value="MEMBRANE TRANSPORTER PROTEIN HI_0806-RELATED"/>
    <property type="match status" value="1"/>
</dbReference>
<feature type="transmembrane region" description="Helical" evidence="1">
    <location>
        <begin position="239"/>
        <end position="259"/>
    </location>
</feature>
<keyword evidence="1" id="KW-0472">Membrane</keyword>
<sequence length="295" mass="31312">MVIAIVVILTLSSVGLFGLLLNGAKHHDVAIIDRSFGWGMGIGAVTDFLDTLGIGSFVTSTAIFQASHYLKDERQLPGTLNTMHAIPTAFEALFFVTTVKVDPWTLIGLVLAATIGALLGSEVMTKLNQRRIQLIMGVALVITAGLMAAKLLGWINLLGAANQATALRGWSLAIGIAGNFILGLLMSAGVGLYAPCMVMVYFLGLTPIAAFPIMMLSCALLMPTSAVNFIRHDRVDYRGLFGIILGGILGVIVAATVVKSLSLTALSWLIVIVSLWTASSLWRAAVRSGKKQLMK</sequence>
<accession>A0A0R2MCC1</accession>
<feature type="transmembrane region" description="Helical" evidence="1">
    <location>
        <begin position="6"/>
        <end position="24"/>
    </location>
</feature>